<evidence type="ECO:0000256" key="1">
    <source>
        <dbReference type="SAM" id="MobiDB-lite"/>
    </source>
</evidence>
<comment type="caution">
    <text evidence="2">The sequence shown here is derived from an EMBL/GenBank/DDBJ whole genome shotgun (WGS) entry which is preliminary data.</text>
</comment>
<name>A0A4Y2SP68_ARAVE</name>
<reference evidence="2 3" key="1">
    <citation type="journal article" date="2019" name="Sci. Rep.">
        <title>Orb-weaving spider Araneus ventricosus genome elucidates the spidroin gene catalogue.</title>
        <authorList>
            <person name="Kono N."/>
            <person name="Nakamura H."/>
            <person name="Ohtoshi R."/>
            <person name="Moran D.A.P."/>
            <person name="Shinohara A."/>
            <person name="Yoshida Y."/>
            <person name="Fujiwara M."/>
            <person name="Mori M."/>
            <person name="Tomita M."/>
            <person name="Arakawa K."/>
        </authorList>
    </citation>
    <scope>NUCLEOTIDE SEQUENCE [LARGE SCALE GENOMIC DNA]</scope>
</reference>
<sequence length="92" mass="10052">MYLKCSGIPGCGGPEDSAHSCKSKNSNSMEIQIYDLLRLPATFLTAVASILPNSLMRWNNGKISTSGQKVPGAKPDLNDGPRRLWVWCTLNE</sequence>
<dbReference type="Proteomes" id="UP000499080">
    <property type="component" value="Unassembled WGS sequence"/>
</dbReference>
<proteinExistence type="predicted"/>
<gene>
    <name evidence="2" type="ORF">AVEN_172636_1</name>
</gene>
<keyword evidence="3" id="KW-1185">Reference proteome</keyword>
<dbReference type="AlphaFoldDB" id="A0A4Y2SP68"/>
<organism evidence="2 3">
    <name type="scientific">Araneus ventricosus</name>
    <name type="common">Orbweaver spider</name>
    <name type="synonym">Epeira ventricosa</name>
    <dbReference type="NCBI Taxonomy" id="182803"/>
    <lineage>
        <taxon>Eukaryota</taxon>
        <taxon>Metazoa</taxon>
        <taxon>Ecdysozoa</taxon>
        <taxon>Arthropoda</taxon>
        <taxon>Chelicerata</taxon>
        <taxon>Arachnida</taxon>
        <taxon>Araneae</taxon>
        <taxon>Araneomorphae</taxon>
        <taxon>Entelegynae</taxon>
        <taxon>Araneoidea</taxon>
        <taxon>Araneidae</taxon>
        <taxon>Araneus</taxon>
    </lineage>
</organism>
<evidence type="ECO:0000313" key="3">
    <source>
        <dbReference type="Proteomes" id="UP000499080"/>
    </source>
</evidence>
<dbReference type="EMBL" id="BGPR01022553">
    <property type="protein sequence ID" value="GBN88969.1"/>
    <property type="molecule type" value="Genomic_DNA"/>
</dbReference>
<evidence type="ECO:0000313" key="2">
    <source>
        <dbReference type="EMBL" id="GBN88969.1"/>
    </source>
</evidence>
<feature type="region of interest" description="Disordered" evidence="1">
    <location>
        <begin position="1"/>
        <end position="22"/>
    </location>
</feature>
<accession>A0A4Y2SP68</accession>
<protein>
    <submittedName>
        <fullName evidence="2">Uncharacterized protein</fullName>
    </submittedName>
</protein>